<organism evidence="9 10">
    <name type="scientific">Desulfotalea psychrophila</name>
    <dbReference type="NCBI Taxonomy" id="84980"/>
    <lineage>
        <taxon>Bacteria</taxon>
        <taxon>Pseudomonadati</taxon>
        <taxon>Thermodesulfobacteriota</taxon>
        <taxon>Desulfobulbia</taxon>
        <taxon>Desulfobulbales</taxon>
        <taxon>Desulfocapsaceae</taxon>
        <taxon>Desulfotalea</taxon>
    </lineage>
</organism>
<evidence type="ECO:0000256" key="4">
    <source>
        <dbReference type="ARBA" id="ARBA00022989"/>
    </source>
</evidence>
<evidence type="ECO:0000256" key="2">
    <source>
        <dbReference type="ARBA" id="ARBA00022618"/>
    </source>
</evidence>
<evidence type="ECO:0000256" key="8">
    <source>
        <dbReference type="SAM" id="Phobius"/>
    </source>
</evidence>
<dbReference type="Proteomes" id="UP000717534">
    <property type="component" value="Unassembled WGS sequence"/>
</dbReference>
<keyword evidence="7" id="KW-0175">Coiled coil</keyword>
<accession>A0ABS3AV52</accession>
<feature type="coiled-coil region" evidence="7">
    <location>
        <begin position="47"/>
        <end position="88"/>
    </location>
</feature>
<keyword evidence="4 8" id="KW-1133">Transmembrane helix</keyword>
<feature type="transmembrane region" description="Helical" evidence="8">
    <location>
        <begin position="21"/>
        <end position="38"/>
    </location>
</feature>
<evidence type="ECO:0000256" key="5">
    <source>
        <dbReference type="ARBA" id="ARBA00023136"/>
    </source>
</evidence>
<evidence type="ECO:0000313" key="10">
    <source>
        <dbReference type="Proteomes" id="UP000717534"/>
    </source>
</evidence>
<name>A0ABS3AV52_9BACT</name>
<keyword evidence="3 8" id="KW-0812">Transmembrane</keyword>
<keyword evidence="5 8" id="KW-0472">Membrane</keyword>
<dbReference type="InterPro" id="IPR007060">
    <property type="entry name" value="FtsL/DivIC"/>
</dbReference>
<reference evidence="9 10" key="1">
    <citation type="submission" date="2021-02" db="EMBL/GenBank/DDBJ databases">
        <title>Activity-based single-cell genomes from oceanic crustal fluid captures similar information to metagenomic and metatranscriptomic surveys with orders of magnitude less sampling.</title>
        <authorList>
            <person name="D'Angelo T.S."/>
            <person name="Orcutt B.N."/>
        </authorList>
    </citation>
    <scope>NUCLEOTIDE SEQUENCE [LARGE SCALE GENOMIC DNA]</scope>
    <source>
        <strain evidence="9">AH-315-G02</strain>
    </source>
</reference>
<evidence type="ECO:0000256" key="7">
    <source>
        <dbReference type="SAM" id="Coils"/>
    </source>
</evidence>
<keyword evidence="6" id="KW-0131">Cell cycle</keyword>
<dbReference type="InterPro" id="IPR023081">
    <property type="entry name" value="Cell_div_FtsB"/>
</dbReference>
<evidence type="ECO:0000256" key="1">
    <source>
        <dbReference type="ARBA" id="ARBA00022475"/>
    </source>
</evidence>
<evidence type="ECO:0000256" key="6">
    <source>
        <dbReference type="ARBA" id="ARBA00023306"/>
    </source>
</evidence>
<keyword evidence="10" id="KW-1185">Reference proteome</keyword>
<sequence>MVTKQKKFRTPPLSGLQRNQLLRLSLVIAILSLVWLVFAPGSGLYHLRQQNKHLAALVAEQETLQQQNREMKQDIERLQNDKEYLEQVAREKHGMLKENEMVFDFAKKNKK</sequence>
<protein>
    <submittedName>
        <fullName evidence="9">Septum formation initiator family protein</fullName>
    </submittedName>
</protein>
<gene>
    <name evidence="9" type="ORF">JYU06_05595</name>
</gene>
<comment type="caution">
    <text evidence="9">The sequence shown here is derived from an EMBL/GenBank/DDBJ whole genome shotgun (WGS) entry which is preliminary data.</text>
</comment>
<proteinExistence type="predicted"/>
<dbReference type="PANTHER" id="PTHR37485:SF1">
    <property type="entry name" value="CELL DIVISION PROTEIN FTSB"/>
    <property type="match status" value="1"/>
</dbReference>
<keyword evidence="2" id="KW-0132">Cell division</keyword>
<evidence type="ECO:0000313" key="9">
    <source>
        <dbReference type="EMBL" id="MBN4068976.1"/>
    </source>
</evidence>
<keyword evidence="1" id="KW-1003">Cell membrane</keyword>
<dbReference type="EMBL" id="JAFITO010000098">
    <property type="protein sequence ID" value="MBN4068976.1"/>
    <property type="molecule type" value="Genomic_DNA"/>
</dbReference>
<dbReference type="PANTHER" id="PTHR37485">
    <property type="entry name" value="CELL DIVISION PROTEIN FTSB"/>
    <property type="match status" value="1"/>
</dbReference>
<dbReference type="Pfam" id="PF04977">
    <property type="entry name" value="DivIC"/>
    <property type="match status" value="1"/>
</dbReference>
<evidence type="ECO:0000256" key="3">
    <source>
        <dbReference type="ARBA" id="ARBA00022692"/>
    </source>
</evidence>